<dbReference type="GO" id="GO:0016020">
    <property type="term" value="C:membrane"/>
    <property type="evidence" value="ECO:0007669"/>
    <property type="project" value="UniProtKB-SubCell"/>
</dbReference>
<feature type="transmembrane region" description="Helical" evidence="3">
    <location>
        <begin position="265"/>
        <end position="284"/>
    </location>
</feature>
<feature type="transmembrane region" description="Helical" evidence="3">
    <location>
        <begin position="99"/>
        <end position="118"/>
    </location>
</feature>
<keyword evidence="3" id="KW-0472">Membrane</keyword>
<feature type="transmembrane region" description="Helical" evidence="3">
    <location>
        <begin position="385"/>
        <end position="406"/>
    </location>
</feature>
<keyword evidence="3" id="KW-0812">Transmembrane</keyword>
<feature type="transmembrane region" description="Helical" evidence="3">
    <location>
        <begin position="70"/>
        <end position="92"/>
    </location>
</feature>
<feature type="transmembrane region" description="Helical" evidence="3">
    <location>
        <begin position="359"/>
        <end position="379"/>
    </location>
</feature>
<feature type="transmembrane region" description="Helical" evidence="3">
    <location>
        <begin position="188"/>
        <end position="208"/>
    </location>
</feature>
<dbReference type="EMBL" id="KN835665">
    <property type="protein sequence ID" value="KIK35076.1"/>
    <property type="molecule type" value="Genomic_DNA"/>
</dbReference>
<protein>
    <recommendedName>
        <fullName evidence="4">Major facilitator superfamily (MFS) profile domain-containing protein</fullName>
    </recommendedName>
</protein>
<dbReference type="Gene3D" id="1.20.1250.20">
    <property type="entry name" value="MFS general substrate transporter like domains"/>
    <property type="match status" value="2"/>
</dbReference>
<evidence type="ECO:0000313" key="5">
    <source>
        <dbReference type="EMBL" id="KIK35076.1"/>
    </source>
</evidence>
<feature type="domain" description="Major facilitator superfamily (MFS) profile" evidence="4">
    <location>
        <begin position="31"/>
        <end position="411"/>
    </location>
</feature>
<comment type="similarity">
    <text evidence="2">Belongs to the major facilitator superfamily. Monocarboxylate porter (TC 2.A.1.13) family.</text>
</comment>
<dbReference type="InterPro" id="IPR036259">
    <property type="entry name" value="MFS_trans_sf"/>
</dbReference>
<reference evidence="6" key="2">
    <citation type="submission" date="2015-01" db="EMBL/GenBank/DDBJ databases">
        <title>Evolutionary Origins and Diversification of the Mycorrhizal Mutualists.</title>
        <authorList>
            <consortium name="DOE Joint Genome Institute"/>
            <consortium name="Mycorrhizal Genomics Consortium"/>
            <person name="Kohler A."/>
            <person name="Kuo A."/>
            <person name="Nagy L.G."/>
            <person name="Floudas D."/>
            <person name="Copeland A."/>
            <person name="Barry K.W."/>
            <person name="Cichocki N."/>
            <person name="Veneault-Fourrey C."/>
            <person name="LaButti K."/>
            <person name="Lindquist E.A."/>
            <person name="Lipzen A."/>
            <person name="Lundell T."/>
            <person name="Morin E."/>
            <person name="Murat C."/>
            <person name="Riley R."/>
            <person name="Ohm R."/>
            <person name="Sun H."/>
            <person name="Tunlid A."/>
            <person name="Henrissat B."/>
            <person name="Grigoriev I.V."/>
            <person name="Hibbett D.S."/>
            <person name="Martin F."/>
        </authorList>
    </citation>
    <scope>NUCLEOTIDE SEQUENCE [LARGE SCALE GENOMIC DNA]</scope>
    <source>
        <strain evidence="6">UH-Slu-Lm8-n1</strain>
    </source>
</reference>
<dbReference type="PANTHER" id="PTHR11360:SF177">
    <property type="entry name" value="RIBOFLAVIN TRANSPORTER MCH5"/>
    <property type="match status" value="1"/>
</dbReference>
<feature type="transmembrane region" description="Helical" evidence="3">
    <location>
        <begin position="229"/>
        <end position="253"/>
    </location>
</feature>
<dbReference type="STRING" id="930992.A0A0C9ZZZ1"/>
<dbReference type="HOGENOM" id="CLU_001265_1_1_1"/>
<dbReference type="InterPro" id="IPR050327">
    <property type="entry name" value="Proton-linked_MCT"/>
</dbReference>
<feature type="transmembrane region" description="Helical" evidence="3">
    <location>
        <begin position="124"/>
        <end position="144"/>
    </location>
</feature>
<evidence type="ECO:0000256" key="2">
    <source>
        <dbReference type="ARBA" id="ARBA00006727"/>
    </source>
</evidence>
<keyword evidence="6" id="KW-1185">Reference proteome</keyword>
<dbReference type="PANTHER" id="PTHR11360">
    <property type="entry name" value="MONOCARBOXYLATE TRANSPORTER"/>
    <property type="match status" value="1"/>
</dbReference>
<dbReference type="InterPro" id="IPR020846">
    <property type="entry name" value="MFS_dom"/>
</dbReference>
<dbReference type="Proteomes" id="UP000054485">
    <property type="component" value="Unassembled WGS sequence"/>
</dbReference>
<keyword evidence="3" id="KW-1133">Transmembrane helix</keyword>
<evidence type="ECO:0000313" key="6">
    <source>
        <dbReference type="Proteomes" id="UP000054485"/>
    </source>
</evidence>
<dbReference type="Pfam" id="PF07690">
    <property type="entry name" value="MFS_1"/>
    <property type="match status" value="1"/>
</dbReference>
<evidence type="ECO:0000259" key="4">
    <source>
        <dbReference type="PROSITE" id="PS50850"/>
    </source>
</evidence>
<feature type="transmembrane region" description="Helical" evidence="3">
    <location>
        <begin position="321"/>
        <end position="338"/>
    </location>
</feature>
<proteinExistence type="inferred from homology"/>
<gene>
    <name evidence="5" type="ORF">CY34DRAFT_812437</name>
</gene>
<dbReference type="PROSITE" id="PS50850">
    <property type="entry name" value="MFS"/>
    <property type="match status" value="1"/>
</dbReference>
<feature type="transmembrane region" description="Helical" evidence="3">
    <location>
        <begin position="156"/>
        <end position="176"/>
    </location>
</feature>
<feature type="transmembrane region" description="Helical" evidence="3">
    <location>
        <begin position="30"/>
        <end position="50"/>
    </location>
</feature>
<feature type="transmembrane region" description="Helical" evidence="3">
    <location>
        <begin position="296"/>
        <end position="315"/>
    </location>
</feature>
<reference evidence="5 6" key="1">
    <citation type="submission" date="2014-04" db="EMBL/GenBank/DDBJ databases">
        <authorList>
            <consortium name="DOE Joint Genome Institute"/>
            <person name="Kuo A."/>
            <person name="Ruytinx J."/>
            <person name="Rineau F."/>
            <person name="Colpaert J."/>
            <person name="Kohler A."/>
            <person name="Nagy L.G."/>
            <person name="Floudas D."/>
            <person name="Copeland A."/>
            <person name="Barry K.W."/>
            <person name="Cichocki N."/>
            <person name="Veneault-Fourrey C."/>
            <person name="LaButti K."/>
            <person name="Lindquist E.A."/>
            <person name="Lipzen A."/>
            <person name="Lundell T."/>
            <person name="Morin E."/>
            <person name="Murat C."/>
            <person name="Sun H."/>
            <person name="Tunlid A."/>
            <person name="Henrissat B."/>
            <person name="Grigoriev I.V."/>
            <person name="Hibbett D.S."/>
            <person name="Martin F."/>
            <person name="Nordberg H.P."/>
            <person name="Cantor M.N."/>
            <person name="Hua S.X."/>
        </authorList>
    </citation>
    <scope>NUCLEOTIDE SEQUENCE [LARGE SCALE GENOMIC DNA]</scope>
    <source>
        <strain evidence="5 6">UH-Slu-Lm8-n1</strain>
    </source>
</reference>
<evidence type="ECO:0000256" key="3">
    <source>
        <dbReference type="SAM" id="Phobius"/>
    </source>
</evidence>
<accession>A0A0C9ZZZ1</accession>
<dbReference type="GO" id="GO:0022857">
    <property type="term" value="F:transmembrane transporter activity"/>
    <property type="evidence" value="ECO:0007669"/>
    <property type="project" value="InterPro"/>
</dbReference>
<dbReference type="InParanoid" id="A0A0C9ZZZ1"/>
<evidence type="ECO:0000256" key="1">
    <source>
        <dbReference type="ARBA" id="ARBA00004141"/>
    </source>
</evidence>
<dbReference type="InterPro" id="IPR011701">
    <property type="entry name" value="MFS"/>
</dbReference>
<name>A0A0C9ZZZ1_9AGAM</name>
<sequence length="418" mass="44889">MSSDPPSLKPVDPEKPPAPPPFVEGGLHGYLTVLGAFFALFAAFGQSMAFGSFQLWYSQNQLVNYTASDISWIGSVQLWVFFISGGFIGRLFDAYGPTLLLAAGTVIFTFSLMMTSLATKYYELILAQGIVFGIGFGLLFFPSMSATATHFTKNRATALGVAVAGSSVGGVVFPIMLQQLFNKVGFGWAVRISAFVCLACGIIATALVSSRLPKRKPGPWIDVPSLKDANYAIFVLGSAISCLGIFVPMYYIVQYAQGHNISQTLAFGVLSIMNAGSVFGRIVPSILADRIGRFNTLIPSTALMAIFTLALWFHAQDLASIITYSVFYGFFSGSWFALQTSCIAQISKMEKIGVRMGMAYSLVSFAALVGEPIAGAILARDNGSYKGLIIFTGVSLLLSSFVSLIVKLRINRGLLARV</sequence>
<organism evidence="5 6">
    <name type="scientific">Suillus luteus UH-Slu-Lm8-n1</name>
    <dbReference type="NCBI Taxonomy" id="930992"/>
    <lineage>
        <taxon>Eukaryota</taxon>
        <taxon>Fungi</taxon>
        <taxon>Dikarya</taxon>
        <taxon>Basidiomycota</taxon>
        <taxon>Agaricomycotina</taxon>
        <taxon>Agaricomycetes</taxon>
        <taxon>Agaricomycetidae</taxon>
        <taxon>Boletales</taxon>
        <taxon>Suillineae</taxon>
        <taxon>Suillaceae</taxon>
        <taxon>Suillus</taxon>
    </lineage>
</organism>
<comment type="subcellular location">
    <subcellularLocation>
        <location evidence="1">Membrane</location>
        <topology evidence="1">Multi-pass membrane protein</topology>
    </subcellularLocation>
</comment>
<dbReference type="OrthoDB" id="6509908at2759"/>
<dbReference type="SUPFAM" id="SSF103473">
    <property type="entry name" value="MFS general substrate transporter"/>
    <property type="match status" value="1"/>
</dbReference>
<dbReference type="AlphaFoldDB" id="A0A0C9ZZZ1"/>